<organism evidence="3 4">
    <name type="scientific">Hoylesella loescheii DSM 19665 = JCM 12249 = ATCC 15930</name>
    <dbReference type="NCBI Taxonomy" id="1122985"/>
    <lineage>
        <taxon>Bacteria</taxon>
        <taxon>Pseudomonadati</taxon>
        <taxon>Bacteroidota</taxon>
        <taxon>Bacteroidia</taxon>
        <taxon>Bacteroidales</taxon>
        <taxon>Prevotellaceae</taxon>
        <taxon>Hoylesella</taxon>
    </lineage>
</organism>
<protein>
    <submittedName>
        <fullName evidence="3">7TM receptor with intracellular HD hydrolase</fullName>
    </submittedName>
</protein>
<dbReference type="Pfam" id="PF07697">
    <property type="entry name" value="7TMR-HDED"/>
    <property type="match status" value="1"/>
</dbReference>
<keyword evidence="1" id="KW-1133">Transmembrane helix</keyword>
<dbReference type="PATRIC" id="fig|1122985.7.peg.1453"/>
<dbReference type="RefSeq" id="WP_018967917.1">
    <property type="nucleotide sequence ID" value="NZ_KB899218.1"/>
</dbReference>
<dbReference type="SUPFAM" id="SSF109604">
    <property type="entry name" value="HD-domain/PDEase-like"/>
    <property type="match status" value="1"/>
</dbReference>
<feature type="transmembrane region" description="Helical" evidence="1">
    <location>
        <begin position="265"/>
        <end position="286"/>
    </location>
</feature>
<feature type="domain" description="HD" evidence="2">
    <location>
        <begin position="475"/>
        <end position="618"/>
    </location>
</feature>
<evidence type="ECO:0000313" key="3">
    <source>
        <dbReference type="EMBL" id="KDR52512.1"/>
    </source>
</evidence>
<dbReference type="AlphaFoldDB" id="A0A069QII8"/>
<dbReference type="InterPro" id="IPR052722">
    <property type="entry name" value="PgpH_phosphodiesterase"/>
</dbReference>
<keyword evidence="4" id="KW-1185">Reference proteome</keyword>
<sequence>MNKSIITKGRNLNSVLSLSGFVLVSLLVIVWFLPRNNTPQMRYDVGKPWMYASLIAKFDFPVYKSDAVIQQEKDSLLAYFQPYYNYDKGMERRQLGKLHADYPRGIPGLPAAQMRTLYDRLHRLYQAGIISTPQYNSIAKDSVNMVRVIIGKRVQSMQIGCIYSTLKAYEQLLRDNVLADYRTALQQANVVSYLQPNMTYDKNRTTTELNDLLGSVPLASGMVLSGQKIIDRGEIVNDYSYRVLASLEKETARRNVSKAEIKNTVIGQFIYVLMLLCLFTCFIVMFRPQYLGKARSVVMLYVMITVYPVMVSLFMEHSLLSVYIIPFAIGPMFIRVFMDSRTAFISHLVSMLICAVAVKYQFEFLLLQLISGLVAIYSLSDLSGRAQLFKCALFVTVANFVTFFTLQLMQTGDIGNFEVNMYSHFVANGVLLLLAYPLMFVIERTFGFTSNVTLFELSNTNKGMLRKMSEVAPGTFQHSITVGNLAAEIANRIGADSLLVRTGALYHDIGKMKAPVFFTENQVGVNPHKGLPYKESARIIISHVTEGLKMAEKANLPTFIREFILTHHGTGMAKYFYINYKNEHPDEEVDVRDFSYPGPDPFTREQAILMMADAVEAASRSLPEYTEESIKGLIDRMVDTQLEEGHFKECPITFRDIAVAKAVMLERLKSIYHTRVSYPELKQA</sequence>
<feature type="transmembrane region" description="Helical" evidence="1">
    <location>
        <begin position="391"/>
        <end position="409"/>
    </location>
</feature>
<dbReference type="SMART" id="SM00471">
    <property type="entry name" value="HDc"/>
    <property type="match status" value="1"/>
</dbReference>
<proteinExistence type="predicted"/>
<evidence type="ECO:0000313" key="4">
    <source>
        <dbReference type="Proteomes" id="UP000027442"/>
    </source>
</evidence>
<feature type="transmembrane region" description="Helical" evidence="1">
    <location>
        <begin position="344"/>
        <end position="360"/>
    </location>
</feature>
<feature type="transmembrane region" description="Helical" evidence="1">
    <location>
        <begin position="421"/>
        <end position="442"/>
    </location>
</feature>
<dbReference type="Pfam" id="PF07698">
    <property type="entry name" value="7TM-7TMR_HD"/>
    <property type="match status" value="1"/>
</dbReference>
<dbReference type="CDD" id="cd00077">
    <property type="entry name" value="HDc"/>
    <property type="match status" value="1"/>
</dbReference>
<name>A0A069QII8_HOYLO</name>
<keyword evidence="3" id="KW-0675">Receptor</keyword>
<keyword evidence="3" id="KW-0378">Hydrolase</keyword>
<dbReference type="InterPro" id="IPR003607">
    <property type="entry name" value="HD/PDEase_dom"/>
</dbReference>
<dbReference type="Gene3D" id="1.10.3210.10">
    <property type="entry name" value="Hypothetical protein af1432"/>
    <property type="match status" value="1"/>
</dbReference>
<dbReference type="eggNOG" id="COG1480">
    <property type="taxonomic scope" value="Bacteria"/>
</dbReference>
<dbReference type="HOGENOM" id="CLU_015767_1_1_10"/>
<feature type="transmembrane region" description="Helical" evidence="1">
    <location>
        <begin position="320"/>
        <end position="337"/>
    </location>
</feature>
<dbReference type="GO" id="GO:0016787">
    <property type="term" value="F:hydrolase activity"/>
    <property type="evidence" value="ECO:0007669"/>
    <property type="project" value="UniProtKB-KW"/>
</dbReference>
<dbReference type="PANTHER" id="PTHR36442">
    <property type="entry name" value="CYCLIC-DI-AMP PHOSPHODIESTERASE PGPH"/>
    <property type="match status" value="1"/>
</dbReference>
<keyword evidence="1" id="KW-0472">Membrane</keyword>
<dbReference type="PROSITE" id="PS51831">
    <property type="entry name" value="HD"/>
    <property type="match status" value="1"/>
</dbReference>
<accession>A0A069QII8</accession>
<dbReference type="NCBIfam" id="TIGR00277">
    <property type="entry name" value="HDIG"/>
    <property type="match status" value="1"/>
</dbReference>
<dbReference type="InterPro" id="IPR006674">
    <property type="entry name" value="HD_domain"/>
</dbReference>
<dbReference type="InterPro" id="IPR011624">
    <property type="entry name" value="Metal-dep_PHydrolase_7TM_extra"/>
</dbReference>
<feature type="transmembrane region" description="Helical" evidence="1">
    <location>
        <begin position="298"/>
        <end position="314"/>
    </location>
</feature>
<dbReference type="EMBL" id="JNGW01000061">
    <property type="protein sequence ID" value="KDR52512.1"/>
    <property type="molecule type" value="Genomic_DNA"/>
</dbReference>
<dbReference type="Pfam" id="PF01966">
    <property type="entry name" value="HD"/>
    <property type="match status" value="1"/>
</dbReference>
<evidence type="ECO:0000256" key="1">
    <source>
        <dbReference type="SAM" id="Phobius"/>
    </source>
</evidence>
<gene>
    <name evidence="3" type="ORF">HMPREF1991_01395</name>
</gene>
<keyword evidence="1" id="KW-0812">Transmembrane</keyword>
<reference evidence="3 4" key="1">
    <citation type="submission" date="2013-08" db="EMBL/GenBank/DDBJ databases">
        <authorList>
            <person name="Weinstock G."/>
            <person name="Sodergren E."/>
            <person name="Wylie T."/>
            <person name="Fulton L."/>
            <person name="Fulton R."/>
            <person name="Fronick C."/>
            <person name="O'Laughlin M."/>
            <person name="Godfrey J."/>
            <person name="Miner T."/>
            <person name="Herter B."/>
            <person name="Appelbaum E."/>
            <person name="Cordes M."/>
            <person name="Lek S."/>
            <person name="Wollam A."/>
            <person name="Pepin K.H."/>
            <person name="Palsikar V.B."/>
            <person name="Mitreva M."/>
            <person name="Wilson R.K."/>
        </authorList>
    </citation>
    <scope>NUCLEOTIDE SEQUENCE [LARGE SCALE GENOMIC DNA]</scope>
    <source>
        <strain evidence="3 4">ATCC 15930</strain>
    </source>
</reference>
<comment type="caution">
    <text evidence="3">The sequence shown here is derived from an EMBL/GenBank/DDBJ whole genome shotgun (WGS) entry which is preliminary data.</text>
</comment>
<dbReference type="InterPro" id="IPR006675">
    <property type="entry name" value="HDIG_dom"/>
</dbReference>
<dbReference type="PANTHER" id="PTHR36442:SF1">
    <property type="entry name" value="CYCLIC-DI-AMP PHOSPHODIESTERASE PGPH"/>
    <property type="match status" value="1"/>
</dbReference>
<feature type="transmembrane region" description="Helical" evidence="1">
    <location>
        <begin position="12"/>
        <end position="33"/>
    </location>
</feature>
<dbReference type="Proteomes" id="UP000027442">
    <property type="component" value="Unassembled WGS sequence"/>
</dbReference>
<evidence type="ECO:0000259" key="2">
    <source>
        <dbReference type="PROSITE" id="PS51831"/>
    </source>
</evidence>
<dbReference type="InterPro" id="IPR011621">
    <property type="entry name" value="Metal-dep_PHydrolase_7TM_intra"/>
</dbReference>